<feature type="chain" id="PRO_5041455134" evidence="1">
    <location>
        <begin position="19"/>
        <end position="68"/>
    </location>
</feature>
<feature type="signal peptide" evidence="1">
    <location>
        <begin position="1"/>
        <end position="18"/>
    </location>
</feature>
<protein>
    <submittedName>
        <fullName evidence="2">Uncharacterized protein</fullName>
    </submittedName>
</protein>
<proteinExistence type="predicted"/>
<organism evidence="2 3">
    <name type="scientific">Steinernema hermaphroditum</name>
    <dbReference type="NCBI Taxonomy" id="289476"/>
    <lineage>
        <taxon>Eukaryota</taxon>
        <taxon>Metazoa</taxon>
        <taxon>Ecdysozoa</taxon>
        <taxon>Nematoda</taxon>
        <taxon>Chromadorea</taxon>
        <taxon>Rhabditida</taxon>
        <taxon>Tylenchina</taxon>
        <taxon>Panagrolaimomorpha</taxon>
        <taxon>Strongyloidoidea</taxon>
        <taxon>Steinernematidae</taxon>
        <taxon>Steinernema</taxon>
    </lineage>
</organism>
<comment type="caution">
    <text evidence="2">The sequence shown here is derived from an EMBL/GenBank/DDBJ whole genome shotgun (WGS) entry which is preliminary data.</text>
</comment>
<accession>A0AA39LS98</accession>
<name>A0AA39LS98_9BILA</name>
<keyword evidence="3" id="KW-1185">Reference proteome</keyword>
<dbReference type="EMBL" id="JAUCMV010000003">
    <property type="protein sequence ID" value="KAK0408256.1"/>
    <property type="molecule type" value="Genomic_DNA"/>
</dbReference>
<evidence type="ECO:0000313" key="2">
    <source>
        <dbReference type="EMBL" id="KAK0408256.1"/>
    </source>
</evidence>
<gene>
    <name evidence="2" type="ORF">QR680_003856</name>
</gene>
<reference evidence="2" key="1">
    <citation type="submission" date="2023-06" db="EMBL/GenBank/DDBJ databases">
        <title>Genomic analysis of the entomopathogenic nematode Steinernema hermaphroditum.</title>
        <authorList>
            <person name="Schwarz E.M."/>
            <person name="Heppert J.K."/>
            <person name="Baniya A."/>
            <person name="Schwartz H.T."/>
            <person name="Tan C.-H."/>
            <person name="Antoshechkin I."/>
            <person name="Sternberg P.W."/>
            <person name="Goodrich-Blair H."/>
            <person name="Dillman A.R."/>
        </authorList>
    </citation>
    <scope>NUCLEOTIDE SEQUENCE</scope>
    <source>
        <strain evidence="2">PS9179</strain>
        <tissue evidence="2">Whole animal</tissue>
    </source>
</reference>
<evidence type="ECO:0000313" key="3">
    <source>
        <dbReference type="Proteomes" id="UP001175271"/>
    </source>
</evidence>
<keyword evidence="1" id="KW-0732">Signal</keyword>
<dbReference type="AlphaFoldDB" id="A0AA39LS98"/>
<sequence>MKTLFVVLLILGFVFVNCAPFQAESTLEGQSHPLRTGEKPIKINTNVTHEIHVEGGRALDRTAMVRFG</sequence>
<evidence type="ECO:0000256" key="1">
    <source>
        <dbReference type="SAM" id="SignalP"/>
    </source>
</evidence>
<dbReference type="Proteomes" id="UP001175271">
    <property type="component" value="Unassembled WGS sequence"/>
</dbReference>